<evidence type="ECO:0000256" key="4">
    <source>
        <dbReference type="ARBA" id="ARBA00022692"/>
    </source>
</evidence>
<dbReference type="FunCoup" id="B5RUU7">
    <property type="interactions" value="18"/>
</dbReference>
<feature type="transmembrane region" description="Helical" evidence="7">
    <location>
        <begin position="384"/>
        <end position="404"/>
    </location>
</feature>
<keyword evidence="5 7" id="KW-1133">Transmembrane helix</keyword>
<accession>B5RUU7</accession>
<dbReference type="HOGENOM" id="CLU_000960_22_3_1"/>
<feature type="transmembrane region" description="Helical" evidence="7">
    <location>
        <begin position="448"/>
        <end position="469"/>
    </location>
</feature>
<feature type="transmembrane region" description="Helical" evidence="7">
    <location>
        <begin position="314"/>
        <end position="335"/>
    </location>
</feature>
<dbReference type="RefSeq" id="XP_002770658.1">
    <property type="nucleotide sequence ID" value="XM_002770612.1"/>
</dbReference>
<dbReference type="eggNOG" id="KOG0254">
    <property type="taxonomic scope" value="Eukaryota"/>
</dbReference>
<feature type="transmembrane region" description="Helical" evidence="7">
    <location>
        <begin position="184"/>
        <end position="206"/>
    </location>
</feature>
<feature type="transmembrane region" description="Helical" evidence="7">
    <location>
        <begin position="150"/>
        <end position="172"/>
    </location>
</feature>
<comment type="similarity">
    <text evidence="2">Belongs to the major facilitator superfamily.</text>
</comment>
<proteinExistence type="inferred from homology"/>
<dbReference type="AlphaFoldDB" id="B5RUU7"/>
<dbReference type="InterPro" id="IPR011701">
    <property type="entry name" value="MFS"/>
</dbReference>
<feature type="domain" description="Major facilitator superfamily (MFS) profile" evidence="8">
    <location>
        <begin position="119"/>
        <end position="616"/>
    </location>
</feature>
<dbReference type="EMBL" id="CR382139">
    <property type="protein sequence ID" value="CAR65991.1"/>
    <property type="molecule type" value="Genomic_DNA"/>
</dbReference>
<dbReference type="PANTHER" id="PTHR23501">
    <property type="entry name" value="MAJOR FACILITATOR SUPERFAMILY"/>
    <property type="match status" value="1"/>
</dbReference>
<dbReference type="SUPFAM" id="SSF103473">
    <property type="entry name" value="MFS general substrate transporter"/>
    <property type="match status" value="1"/>
</dbReference>
<feature type="transmembrane region" description="Helical" evidence="7">
    <location>
        <begin position="481"/>
        <end position="504"/>
    </location>
</feature>
<dbReference type="GO" id="GO:0015174">
    <property type="term" value="F:basic amino acid transmembrane transporter activity"/>
    <property type="evidence" value="ECO:0007669"/>
    <property type="project" value="TreeGrafter"/>
</dbReference>
<evidence type="ECO:0000259" key="8">
    <source>
        <dbReference type="PROSITE" id="PS50850"/>
    </source>
</evidence>
<keyword evidence="10" id="KW-1185">Reference proteome</keyword>
<dbReference type="PANTHER" id="PTHR23501:SF191">
    <property type="entry name" value="VACUOLAR BASIC AMINO ACID TRANSPORTER 4"/>
    <property type="match status" value="1"/>
</dbReference>
<dbReference type="PROSITE" id="PS50850">
    <property type="entry name" value="MFS"/>
    <property type="match status" value="1"/>
</dbReference>
<feature type="transmembrane region" description="Helical" evidence="7">
    <location>
        <begin position="212"/>
        <end position="232"/>
    </location>
</feature>
<dbReference type="GO" id="GO:0012505">
    <property type="term" value="C:endomembrane system"/>
    <property type="evidence" value="ECO:0007669"/>
    <property type="project" value="UniProtKB-SubCell"/>
</dbReference>
<dbReference type="STRING" id="284592.B5RUU7"/>
<evidence type="ECO:0000256" key="2">
    <source>
        <dbReference type="ARBA" id="ARBA00008335"/>
    </source>
</evidence>
<feature type="transmembrane region" description="Helical" evidence="7">
    <location>
        <begin position="269"/>
        <end position="293"/>
    </location>
</feature>
<organism evidence="9 10">
    <name type="scientific">Debaryomyces hansenii (strain ATCC 36239 / CBS 767 / BCRC 21394 / JCM 1990 / NBRC 0083 / IGC 2968)</name>
    <name type="common">Yeast</name>
    <name type="synonym">Torulaspora hansenii</name>
    <dbReference type="NCBI Taxonomy" id="284592"/>
    <lineage>
        <taxon>Eukaryota</taxon>
        <taxon>Fungi</taxon>
        <taxon>Dikarya</taxon>
        <taxon>Ascomycota</taxon>
        <taxon>Saccharomycotina</taxon>
        <taxon>Pichiomycetes</taxon>
        <taxon>Debaryomycetaceae</taxon>
        <taxon>Debaryomyces</taxon>
    </lineage>
</organism>
<evidence type="ECO:0000256" key="6">
    <source>
        <dbReference type="ARBA" id="ARBA00023136"/>
    </source>
</evidence>
<feature type="transmembrane region" description="Helical" evidence="7">
    <location>
        <begin position="424"/>
        <end position="441"/>
    </location>
</feature>
<dbReference type="Proteomes" id="UP000000599">
    <property type="component" value="Chromosome G"/>
</dbReference>
<dbReference type="PRINTS" id="PR01036">
    <property type="entry name" value="TCRTETB"/>
</dbReference>
<dbReference type="GeneID" id="8999237"/>
<evidence type="ECO:0000313" key="10">
    <source>
        <dbReference type="Proteomes" id="UP000000599"/>
    </source>
</evidence>
<name>B5RUU7_DEBHA</name>
<dbReference type="VEuPathDB" id="FungiDB:DEHA2G17402g"/>
<keyword evidence="4 7" id="KW-0812">Transmembrane</keyword>
<dbReference type="OMA" id="GIANIWY"/>
<feature type="transmembrane region" description="Helical" evidence="7">
    <location>
        <begin position="593"/>
        <end position="611"/>
    </location>
</feature>
<dbReference type="OrthoDB" id="3437016at2759"/>
<feature type="transmembrane region" description="Helical" evidence="7">
    <location>
        <begin position="341"/>
        <end position="363"/>
    </location>
</feature>
<dbReference type="InterPro" id="IPR020846">
    <property type="entry name" value="MFS_dom"/>
</dbReference>
<dbReference type="KEGG" id="dha:DEHA2G17402g"/>
<reference evidence="9 10" key="1">
    <citation type="journal article" date="2004" name="Nature">
        <title>Genome evolution in yeasts.</title>
        <authorList>
            <consortium name="Genolevures"/>
            <person name="Dujon B."/>
            <person name="Sherman D."/>
            <person name="Fischer G."/>
            <person name="Durrens P."/>
            <person name="Casaregola S."/>
            <person name="Lafontaine I."/>
            <person name="de Montigny J."/>
            <person name="Marck C."/>
            <person name="Neuveglise C."/>
            <person name="Talla E."/>
            <person name="Goffard N."/>
            <person name="Frangeul L."/>
            <person name="Aigle M."/>
            <person name="Anthouard V."/>
            <person name="Babour A."/>
            <person name="Barbe V."/>
            <person name="Barnay S."/>
            <person name="Blanchin S."/>
            <person name="Beckerich J.M."/>
            <person name="Beyne E."/>
            <person name="Bleykasten C."/>
            <person name="Boisrame A."/>
            <person name="Boyer J."/>
            <person name="Cattolico L."/>
            <person name="Confanioleri F."/>
            <person name="de Daruvar A."/>
            <person name="Despons L."/>
            <person name="Fabre E."/>
            <person name="Fairhead C."/>
            <person name="Ferry-Dumazet H."/>
            <person name="Groppi A."/>
            <person name="Hantraye F."/>
            <person name="Hennequin C."/>
            <person name="Jauniaux N."/>
            <person name="Joyet P."/>
            <person name="Kachouri R."/>
            <person name="Kerrest A."/>
            <person name="Koszul R."/>
            <person name="Lemaire M."/>
            <person name="Lesur I."/>
            <person name="Ma L."/>
            <person name="Muller H."/>
            <person name="Nicaud J.M."/>
            <person name="Nikolski M."/>
            <person name="Oztas S."/>
            <person name="Ozier-Kalogeropoulos O."/>
            <person name="Pellenz S."/>
            <person name="Potier S."/>
            <person name="Richard G.F."/>
            <person name="Straub M.L."/>
            <person name="Suleau A."/>
            <person name="Swennene D."/>
            <person name="Tekaia F."/>
            <person name="Wesolowski-Louvel M."/>
            <person name="Westhof E."/>
            <person name="Wirth B."/>
            <person name="Zeniou-Meyer M."/>
            <person name="Zivanovic I."/>
            <person name="Bolotin-Fukuhara M."/>
            <person name="Thierry A."/>
            <person name="Bouchier C."/>
            <person name="Caudron B."/>
            <person name="Scarpelli C."/>
            <person name="Gaillardin C."/>
            <person name="Weissenbach J."/>
            <person name="Wincker P."/>
            <person name="Souciet J.L."/>
        </authorList>
    </citation>
    <scope>NUCLEOTIDE SEQUENCE [LARGE SCALE GENOMIC DNA]</scope>
    <source>
        <strain evidence="10">ATCC 36239 / CBS 767 / BCRC 21394 / JCM 1990 / NBRC 0083 / IGC 2968</strain>
    </source>
</reference>
<gene>
    <name evidence="9" type="ordered locus">DEHA2G17402g</name>
</gene>
<feature type="transmembrane region" description="Helical" evidence="7">
    <location>
        <begin position="244"/>
        <end position="263"/>
    </location>
</feature>
<dbReference type="InParanoid" id="B5RUU7"/>
<keyword evidence="6 7" id="KW-0472">Membrane</keyword>
<evidence type="ECO:0000256" key="7">
    <source>
        <dbReference type="SAM" id="Phobius"/>
    </source>
</evidence>
<comment type="subcellular location">
    <subcellularLocation>
        <location evidence="1">Endomembrane system</location>
        <topology evidence="1">Multi-pass membrane protein</topology>
    </subcellularLocation>
</comment>
<keyword evidence="3" id="KW-0813">Transport</keyword>
<protein>
    <submittedName>
        <fullName evidence="9">DEHA2G17402p</fullName>
    </submittedName>
</protein>
<dbReference type="GO" id="GO:0000329">
    <property type="term" value="C:fungal-type vacuole membrane"/>
    <property type="evidence" value="ECO:0007669"/>
    <property type="project" value="TreeGrafter"/>
</dbReference>
<dbReference type="Gene3D" id="1.20.1250.20">
    <property type="entry name" value="MFS general substrate transporter like domains"/>
    <property type="match status" value="2"/>
</dbReference>
<sequence length="623" mass="67589">MNLSDKFGGRHIWRNREKKPSTINTENFASIRDFLSLTILQIRISRMARVEDQTLNPNIIKDQSAGEAGIIVGDIAGETDGLINKSKDASYNSINGASNLDENYDESEYALPKAQLYTIVSGLFMASFLAALDTTVVTTLLTVIASDLNAVSNISWIATAYLLSCSAFQPLFGKLSDIFGRKILLVLCSMFFSIGCMVCVTDSLMWLVAGRFITGIGGSGLTTLGTITMSDLIPLRDRGLYQGLANVFFSLGAASGGILGGIVADTLGWKYVFILQVPLGALVGIVIWWNLNLPKGSPGLGTPGVDIKSKLKRIDFLGSFFLITSLMGIMIAASLGGREIAYNSCTFIGLIIVSLLLLGFFLYTEAYISAEPILPIELITERTILSSSLTNWFYTMAIFSNLYYLPVYFTSVMGFSATQNGLRLIPNFFGVSIGSISAGIYMKRTGRYYKLAILMGILSIFGFANIIFINPNVSEFRQFTFLLPSGFGYAAMLTVTLLSLIAAVPTKFQACTTSIQYTFRSTGSTLGVSMASAIFQNILKGQLTTKVHDIIPNIHKADKIIAKALESTNYIKEAPTIVQGALKESYGLACKGAFVFSLATIVLGVACSLFMREHVLHSSINRG</sequence>
<dbReference type="Pfam" id="PF07690">
    <property type="entry name" value="MFS_1"/>
    <property type="match status" value="1"/>
</dbReference>
<evidence type="ECO:0000256" key="3">
    <source>
        <dbReference type="ARBA" id="ARBA00022448"/>
    </source>
</evidence>
<evidence type="ECO:0000313" key="9">
    <source>
        <dbReference type="EMBL" id="CAR65991.1"/>
    </source>
</evidence>
<feature type="transmembrane region" description="Helical" evidence="7">
    <location>
        <begin position="116"/>
        <end position="144"/>
    </location>
</feature>
<evidence type="ECO:0000256" key="1">
    <source>
        <dbReference type="ARBA" id="ARBA00004127"/>
    </source>
</evidence>
<evidence type="ECO:0000256" key="5">
    <source>
        <dbReference type="ARBA" id="ARBA00022989"/>
    </source>
</evidence>
<dbReference type="InterPro" id="IPR036259">
    <property type="entry name" value="MFS_trans_sf"/>
</dbReference>